<sequence length="184" mass="21703">MTQDMNELFIEHRKVHVLYSYRTMSSYLKQVLSFIEEGIVQEEYVLLVENERLSLSIMNELRKRFSAEQLEFVHLINSLHFYRSSGSYHPPAIAEYFTKTVEPYVTNGVKFRSWAHVEWATMTEPHYLIKDFEKIVDGAVNDYAFPLICAYASDKMPDHLLQILLETHPYVLVENELVQSVQYQ</sequence>
<feature type="domain" description="MEDS" evidence="1">
    <location>
        <begin position="16"/>
        <end position="169"/>
    </location>
</feature>
<name>A0ABU4GD18_9BACL</name>
<dbReference type="EMBL" id="JAUBDI010000023">
    <property type="protein sequence ID" value="MDW0114879.1"/>
    <property type="molecule type" value="Genomic_DNA"/>
</dbReference>
<dbReference type="Pfam" id="PF14417">
    <property type="entry name" value="MEDS"/>
    <property type="match status" value="1"/>
</dbReference>
<evidence type="ECO:0000313" key="2">
    <source>
        <dbReference type="EMBL" id="MDW0114879.1"/>
    </source>
</evidence>
<proteinExistence type="predicted"/>
<dbReference type="Proteomes" id="UP001282284">
    <property type="component" value="Unassembled WGS sequence"/>
</dbReference>
<keyword evidence="3" id="KW-1185">Reference proteome</keyword>
<evidence type="ECO:0000313" key="3">
    <source>
        <dbReference type="Proteomes" id="UP001282284"/>
    </source>
</evidence>
<dbReference type="RefSeq" id="WP_317946244.1">
    <property type="nucleotide sequence ID" value="NZ_JAUBDI010000023.1"/>
</dbReference>
<organism evidence="2 3">
    <name type="scientific">Sporosarcina saromensis</name>
    <dbReference type="NCBI Taxonomy" id="359365"/>
    <lineage>
        <taxon>Bacteria</taxon>
        <taxon>Bacillati</taxon>
        <taxon>Bacillota</taxon>
        <taxon>Bacilli</taxon>
        <taxon>Bacillales</taxon>
        <taxon>Caryophanaceae</taxon>
        <taxon>Sporosarcina</taxon>
    </lineage>
</organism>
<reference evidence="2 3" key="1">
    <citation type="submission" date="2023-06" db="EMBL/GenBank/DDBJ databases">
        <title>Sporosarcina sp. nov., isolated from Korean traditional fermented seafood 'Jeotgal'.</title>
        <authorList>
            <person name="Yang A.I."/>
            <person name="Shin N.-R."/>
        </authorList>
    </citation>
    <scope>NUCLEOTIDE SEQUENCE [LARGE SCALE GENOMIC DNA]</scope>
    <source>
        <strain evidence="2 3">KCTC13119</strain>
    </source>
</reference>
<dbReference type="InterPro" id="IPR025847">
    <property type="entry name" value="MEDS_domain"/>
</dbReference>
<comment type="caution">
    <text evidence="2">The sequence shown here is derived from an EMBL/GenBank/DDBJ whole genome shotgun (WGS) entry which is preliminary data.</text>
</comment>
<gene>
    <name evidence="2" type="ORF">QT711_16910</name>
</gene>
<accession>A0ABU4GD18</accession>
<protein>
    <submittedName>
        <fullName evidence="2">MEDS domain-containing protein</fullName>
    </submittedName>
</protein>
<evidence type="ECO:0000259" key="1">
    <source>
        <dbReference type="Pfam" id="PF14417"/>
    </source>
</evidence>